<dbReference type="OrthoDB" id="541375at2759"/>
<comment type="catalytic activity">
    <reaction evidence="1 10">
        <text>L-glutamyl-[protein] + S-adenosyl-L-methionine = [protein]-L-glutamate 5-O-methyl ester + S-adenosyl-L-homocysteine</text>
        <dbReference type="Rhea" id="RHEA:24452"/>
        <dbReference type="Rhea" id="RHEA-COMP:10208"/>
        <dbReference type="Rhea" id="RHEA-COMP:10311"/>
        <dbReference type="ChEBI" id="CHEBI:29973"/>
        <dbReference type="ChEBI" id="CHEBI:57856"/>
        <dbReference type="ChEBI" id="CHEBI:59789"/>
        <dbReference type="ChEBI" id="CHEBI:82795"/>
    </reaction>
</comment>
<evidence type="ECO:0000256" key="1">
    <source>
        <dbReference type="ARBA" id="ARBA00000807"/>
    </source>
</evidence>
<dbReference type="AlphaFoldDB" id="A0A3P7IX05"/>
<dbReference type="GO" id="GO:0103026">
    <property type="term" value="F:fructose-1-phosphatase activity"/>
    <property type="evidence" value="ECO:0007669"/>
    <property type="project" value="RHEA"/>
</dbReference>
<comment type="function">
    <text evidence="8 10">Metal-dependent phosphatase that shows phosphatase activity against several substrates, including fructose-1-phosphate and fructose-6-phosphate. Its preference for fructose-1-phosphate, a strong glycating agent that causes DNA damage rather than a canonical yeast metabolite, suggests a damage-control function in hexose phosphate metabolism. Has also been shown to have O-methyltransferase activity that methylates glutamate residues of target proteins to form gamma-glutamyl methyl ester residues. Possibly methylates PCNA, suggesting it is involved in the DNA damage response.</text>
</comment>
<keyword evidence="7 10" id="KW-0464">Manganese</keyword>
<evidence type="ECO:0000256" key="4">
    <source>
        <dbReference type="ARBA" id="ARBA00022596"/>
    </source>
</evidence>
<dbReference type="InterPro" id="IPR002791">
    <property type="entry name" value="ARMT1-like_metal-bd"/>
</dbReference>
<evidence type="ECO:0000256" key="5">
    <source>
        <dbReference type="ARBA" id="ARBA00022723"/>
    </source>
</evidence>
<dbReference type="GO" id="GO:0006974">
    <property type="term" value="P:DNA damage response"/>
    <property type="evidence" value="ECO:0007669"/>
    <property type="project" value="TreeGrafter"/>
</dbReference>
<name>A0A3P7IX05_STRVU</name>
<organism evidence="12 13">
    <name type="scientific">Strongylus vulgaris</name>
    <name type="common">Blood worm</name>
    <dbReference type="NCBI Taxonomy" id="40348"/>
    <lineage>
        <taxon>Eukaryota</taxon>
        <taxon>Metazoa</taxon>
        <taxon>Ecdysozoa</taxon>
        <taxon>Nematoda</taxon>
        <taxon>Chromadorea</taxon>
        <taxon>Rhabditida</taxon>
        <taxon>Rhabditina</taxon>
        <taxon>Rhabditomorpha</taxon>
        <taxon>Strongyloidea</taxon>
        <taxon>Strongylidae</taxon>
        <taxon>Strongylus</taxon>
    </lineage>
</organism>
<comment type="catalytic activity">
    <reaction evidence="9 10">
        <text>beta-D-fructose 6-phosphate = dihydroxyacetone + D-glyceraldehyde 3-phosphate</text>
        <dbReference type="Rhea" id="RHEA:28002"/>
        <dbReference type="ChEBI" id="CHEBI:16016"/>
        <dbReference type="ChEBI" id="CHEBI:57634"/>
        <dbReference type="ChEBI" id="CHEBI:59776"/>
    </reaction>
</comment>
<dbReference type="PANTHER" id="PTHR12260:SF6">
    <property type="entry name" value="DAMAGE-CONTROL PHOSPHATASE ARMT1"/>
    <property type="match status" value="1"/>
</dbReference>
<dbReference type="Proteomes" id="UP000270094">
    <property type="component" value="Unassembled WGS sequence"/>
</dbReference>
<keyword evidence="6 10" id="KW-0378">Hydrolase</keyword>
<gene>
    <name evidence="12" type="ORF">SVUK_LOCUS3765</name>
</gene>
<dbReference type="GO" id="GO:0097023">
    <property type="term" value="F:fructose 6-phosphate aldolase activity"/>
    <property type="evidence" value="ECO:0007669"/>
    <property type="project" value="RHEA"/>
</dbReference>
<reference evidence="12 13" key="1">
    <citation type="submission" date="2018-11" db="EMBL/GenBank/DDBJ databases">
        <authorList>
            <consortium name="Pathogen Informatics"/>
        </authorList>
    </citation>
    <scope>NUCLEOTIDE SEQUENCE [LARGE SCALE GENOMIC DNA]</scope>
</reference>
<evidence type="ECO:0000256" key="3">
    <source>
        <dbReference type="ARBA" id="ARBA00009519"/>
    </source>
</evidence>
<dbReference type="EMBL" id="UYYB01009915">
    <property type="protein sequence ID" value="VDM68767.1"/>
    <property type="molecule type" value="Genomic_DNA"/>
</dbReference>
<dbReference type="GO" id="GO:0008983">
    <property type="term" value="F:protein-glutamate O-methyltransferase activity"/>
    <property type="evidence" value="ECO:0007669"/>
    <property type="project" value="RHEA"/>
</dbReference>
<evidence type="ECO:0000256" key="7">
    <source>
        <dbReference type="ARBA" id="ARBA00023211"/>
    </source>
</evidence>
<comment type="cofactor">
    <cofactor evidence="10">
        <name>Mn(2+)</name>
        <dbReference type="ChEBI" id="CHEBI:29035"/>
    </cofactor>
    <cofactor evidence="10">
        <name>Ni(2+)</name>
        <dbReference type="ChEBI" id="CHEBI:49786"/>
    </cofactor>
</comment>
<dbReference type="PANTHER" id="PTHR12260">
    <property type="entry name" value="DAMAGE-CONTROL PHOSPHATASE ARMT1"/>
    <property type="match status" value="1"/>
</dbReference>
<evidence type="ECO:0000256" key="6">
    <source>
        <dbReference type="ARBA" id="ARBA00022801"/>
    </source>
</evidence>
<dbReference type="SUPFAM" id="SSF111321">
    <property type="entry name" value="AF1104-like"/>
    <property type="match status" value="1"/>
</dbReference>
<evidence type="ECO:0000313" key="13">
    <source>
        <dbReference type="Proteomes" id="UP000270094"/>
    </source>
</evidence>
<evidence type="ECO:0000259" key="11">
    <source>
        <dbReference type="Pfam" id="PF01937"/>
    </source>
</evidence>
<keyword evidence="10" id="KW-0808">Transferase</keyword>
<feature type="domain" description="Damage-control phosphatase ARMT1-like metal-binding" evidence="11">
    <location>
        <begin position="83"/>
        <end position="126"/>
    </location>
</feature>
<evidence type="ECO:0000256" key="9">
    <source>
        <dbReference type="ARBA" id="ARBA00048809"/>
    </source>
</evidence>
<comment type="domain">
    <text evidence="10">Subfamily III proteins have a conserved RTxK motif about 40-50 residues from the C-terminus; the threonine may be replaced by serine or cysteine.</text>
</comment>
<dbReference type="GO" id="GO:0046872">
    <property type="term" value="F:metal ion binding"/>
    <property type="evidence" value="ECO:0007669"/>
    <property type="project" value="UniProtKB-UniRule"/>
</dbReference>
<dbReference type="InterPro" id="IPR036075">
    <property type="entry name" value="ARMT-1-like_metal-bd_sf"/>
</dbReference>
<protein>
    <recommendedName>
        <fullName evidence="10">Sugar phosphate phosphatase</fullName>
        <ecNumber evidence="10">2.1.1.-</ecNumber>
        <ecNumber evidence="10">3.1.3.-</ecNumber>
    </recommendedName>
</protein>
<dbReference type="GO" id="GO:0005634">
    <property type="term" value="C:nucleus"/>
    <property type="evidence" value="ECO:0007669"/>
    <property type="project" value="TreeGrafter"/>
</dbReference>
<dbReference type="InterPro" id="IPR039763">
    <property type="entry name" value="ARMT1"/>
</dbReference>
<keyword evidence="5 10" id="KW-0479">Metal-binding</keyword>
<sequence>MTDKPLEDLSDTSYSYKMWNKAIADMRKKHGEEQVTWFKMSWLFNECYLYRKVIGAVVKTKHLKDFDIFEEQKVEGFNSQPNQGGSRQLHIVLDNAGPELMGDLMLAEYLMGTKLVDKTVLHGKHFRNIPTLFLMSHVVISSGH</sequence>
<keyword evidence="10" id="KW-0489">Methyltransferase</keyword>
<dbReference type="Pfam" id="PF01937">
    <property type="entry name" value="ARMT1-like_dom"/>
    <property type="match status" value="1"/>
</dbReference>
<evidence type="ECO:0000313" key="12">
    <source>
        <dbReference type="EMBL" id="VDM68767.1"/>
    </source>
</evidence>
<dbReference type="Gene3D" id="1.20.930.60">
    <property type="match status" value="1"/>
</dbReference>
<dbReference type="EC" id="2.1.1.-" evidence="10"/>
<dbReference type="GO" id="GO:0032259">
    <property type="term" value="P:methylation"/>
    <property type="evidence" value="ECO:0007669"/>
    <property type="project" value="UniProtKB-KW"/>
</dbReference>
<evidence type="ECO:0000256" key="10">
    <source>
        <dbReference type="RuleBase" id="RU367030"/>
    </source>
</evidence>
<evidence type="ECO:0000256" key="8">
    <source>
        <dbReference type="ARBA" id="ARBA00045980"/>
    </source>
</evidence>
<accession>A0A3P7IX05</accession>
<evidence type="ECO:0000256" key="2">
    <source>
        <dbReference type="ARBA" id="ARBA00001326"/>
    </source>
</evidence>
<proteinExistence type="inferred from homology"/>
<comment type="similarity">
    <text evidence="3 10">Belongs to the damage-control phosphatase family. Sugar phosphate phosphatase III subfamily.</text>
</comment>
<comment type="catalytic activity">
    <reaction evidence="2 10">
        <text>beta-D-fructose 1-phosphate + H2O = D-fructose + phosphate</text>
        <dbReference type="Rhea" id="RHEA:35603"/>
        <dbReference type="ChEBI" id="CHEBI:15377"/>
        <dbReference type="ChEBI" id="CHEBI:37721"/>
        <dbReference type="ChEBI" id="CHEBI:43474"/>
        <dbReference type="ChEBI" id="CHEBI:138881"/>
    </reaction>
</comment>
<keyword evidence="4" id="KW-0533">Nickel</keyword>
<keyword evidence="13" id="KW-1185">Reference proteome</keyword>
<dbReference type="EC" id="3.1.3.-" evidence="10"/>